<gene>
    <name evidence="2" type="ORF">AMON00008_LOCUS38061</name>
</gene>
<evidence type="ECO:0000313" key="2">
    <source>
        <dbReference type="EMBL" id="CAE4619953.1"/>
    </source>
</evidence>
<organism evidence="2">
    <name type="scientific">Alexandrium monilatum</name>
    <dbReference type="NCBI Taxonomy" id="311494"/>
    <lineage>
        <taxon>Eukaryota</taxon>
        <taxon>Sar</taxon>
        <taxon>Alveolata</taxon>
        <taxon>Dinophyceae</taxon>
        <taxon>Gonyaulacales</taxon>
        <taxon>Pyrocystaceae</taxon>
        <taxon>Alexandrium</taxon>
    </lineage>
</organism>
<dbReference type="EMBL" id="HBNR01054192">
    <property type="protein sequence ID" value="CAE4619953.1"/>
    <property type="molecule type" value="Transcribed_RNA"/>
</dbReference>
<name>A0A7S4VMJ8_9DINO</name>
<evidence type="ECO:0000256" key="1">
    <source>
        <dbReference type="SAM" id="MobiDB-lite"/>
    </source>
</evidence>
<reference evidence="2" key="1">
    <citation type="submission" date="2021-01" db="EMBL/GenBank/DDBJ databases">
        <authorList>
            <person name="Corre E."/>
            <person name="Pelletier E."/>
            <person name="Niang G."/>
            <person name="Scheremetjew M."/>
            <person name="Finn R."/>
            <person name="Kale V."/>
            <person name="Holt S."/>
            <person name="Cochrane G."/>
            <person name="Meng A."/>
            <person name="Brown T."/>
            <person name="Cohen L."/>
        </authorList>
    </citation>
    <scope>NUCLEOTIDE SEQUENCE</scope>
    <source>
        <strain evidence="2">CCMP3105</strain>
    </source>
</reference>
<accession>A0A7S4VMJ8</accession>
<sequence length="127" mass="13741">MLWSSPSRSLGERSRWSRPTAPSRTAKATPWATGECVVEHIHPLQIAFHQRNVADGFRAQLDMPKSARLSAVEAFVKEAKLMDGVQPPTGGCGTTLGPIRDCSYDSLFCCCGARHQGVVASDLDARA</sequence>
<feature type="region of interest" description="Disordered" evidence="1">
    <location>
        <begin position="1"/>
        <end position="30"/>
    </location>
</feature>
<dbReference type="AlphaFoldDB" id="A0A7S4VMJ8"/>
<protein>
    <submittedName>
        <fullName evidence="2">Uncharacterized protein</fullName>
    </submittedName>
</protein>
<proteinExistence type="predicted"/>